<dbReference type="Pfam" id="PF13639">
    <property type="entry name" value="zf-RING_2"/>
    <property type="match status" value="1"/>
</dbReference>
<dbReference type="AlphaFoldDB" id="A0A6P8WZS1"/>
<dbReference type="PROSITE" id="PS50089">
    <property type="entry name" value="ZF_RING_2"/>
    <property type="match status" value="1"/>
</dbReference>
<dbReference type="InterPro" id="IPR001841">
    <property type="entry name" value="Znf_RING"/>
</dbReference>
<dbReference type="RefSeq" id="XP_034109301.1">
    <property type="nucleotide sequence ID" value="XM_034253410.2"/>
</dbReference>
<dbReference type="InterPro" id="IPR037381">
    <property type="entry name" value="RFWD3"/>
</dbReference>
<dbReference type="SMART" id="SM00184">
    <property type="entry name" value="RING"/>
    <property type="match status" value="1"/>
</dbReference>
<proteinExistence type="predicted"/>
<dbReference type="CDD" id="cd16450">
    <property type="entry name" value="mRING-C3HGC3_RFWD3"/>
    <property type="match status" value="1"/>
</dbReference>
<sequence length="200" mass="23743">MAHIQATYLATLIQEVKKLTATFEKLVLQIKPEAAYQYVEFGSQNITCFYDLYRLWQEQVANFTAIQNIQAEEFQNQILEKDKLREEVLNNLKNQEETHMREIVQLKQQYKSELKAKEERCLKLEQELLRLREDNERNTSCSICLDPWTLTGHHRLVALHCGHLFGEPCIRDYLQRANVCPNCRAMVYPKDIRYIYGRPF</sequence>
<name>A0A6P8WZS1_DROAB</name>
<dbReference type="Proteomes" id="UP000515160">
    <property type="component" value="Chromosome 3"/>
</dbReference>
<dbReference type="GO" id="GO:0016567">
    <property type="term" value="P:protein ubiquitination"/>
    <property type="evidence" value="ECO:0007669"/>
    <property type="project" value="InterPro"/>
</dbReference>
<evidence type="ECO:0000256" key="2">
    <source>
        <dbReference type="ARBA" id="ARBA00022833"/>
    </source>
</evidence>
<reference evidence="7" key="1">
    <citation type="submission" date="2025-08" db="UniProtKB">
        <authorList>
            <consortium name="RefSeq"/>
        </authorList>
    </citation>
    <scope>IDENTIFICATION</scope>
    <source>
        <strain evidence="7">15112-1751.03</strain>
        <tissue evidence="7">Whole Adult</tissue>
    </source>
</reference>
<feature type="coiled-coil region" evidence="4">
    <location>
        <begin position="89"/>
        <end position="134"/>
    </location>
</feature>
<keyword evidence="1 3" id="KW-0863">Zinc-finger</keyword>
<evidence type="ECO:0000256" key="1">
    <source>
        <dbReference type="ARBA" id="ARBA00022771"/>
    </source>
</evidence>
<dbReference type="GO" id="GO:0004842">
    <property type="term" value="F:ubiquitin-protein transferase activity"/>
    <property type="evidence" value="ECO:0007669"/>
    <property type="project" value="InterPro"/>
</dbReference>
<dbReference type="GeneID" id="117571323"/>
<keyword evidence="2" id="KW-0862">Zinc</keyword>
<evidence type="ECO:0000256" key="4">
    <source>
        <dbReference type="SAM" id="Coils"/>
    </source>
</evidence>
<dbReference type="InterPro" id="IPR013083">
    <property type="entry name" value="Znf_RING/FYVE/PHD"/>
</dbReference>
<gene>
    <name evidence="7" type="primary">LOC117571323</name>
</gene>
<dbReference type="PANTHER" id="PTHR16047">
    <property type="entry name" value="RFWD3 PROTEIN"/>
    <property type="match status" value="1"/>
</dbReference>
<feature type="domain" description="RING-type" evidence="5">
    <location>
        <begin position="141"/>
        <end position="184"/>
    </location>
</feature>
<evidence type="ECO:0000259" key="5">
    <source>
        <dbReference type="PROSITE" id="PS50089"/>
    </source>
</evidence>
<organism evidence="6 7">
    <name type="scientific">Drosophila albomicans</name>
    <name type="common">Fruit fly</name>
    <dbReference type="NCBI Taxonomy" id="7291"/>
    <lineage>
        <taxon>Eukaryota</taxon>
        <taxon>Metazoa</taxon>
        <taxon>Ecdysozoa</taxon>
        <taxon>Arthropoda</taxon>
        <taxon>Hexapoda</taxon>
        <taxon>Insecta</taxon>
        <taxon>Pterygota</taxon>
        <taxon>Neoptera</taxon>
        <taxon>Endopterygota</taxon>
        <taxon>Diptera</taxon>
        <taxon>Brachycera</taxon>
        <taxon>Muscomorpha</taxon>
        <taxon>Ephydroidea</taxon>
        <taxon>Drosophilidae</taxon>
        <taxon>Drosophila</taxon>
    </lineage>
</organism>
<dbReference type="Gene3D" id="3.30.40.10">
    <property type="entry name" value="Zinc/RING finger domain, C3HC4 (zinc finger)"/>
    <property type="match status" value="1"/>
</dbReference>
<evidence type="ECO:0000313" key="6">
    <source>
        <dbReference type="Proteomes" id="UP000515160"/>
    </source>
</evidence>
<keyword evidence="1 3" id="KW-0479">Metal-binding</keyword>
<evidence type="ECO:0000313" key="7">
    <source>
        <dbReference type="RefSeq" id="XP_034109301.1"/>
    </source>
</evidence>
<protein>
    <submittedName>
        <fullName evidence="7">E3 ubiquitin-protein ligase rnf8-B-like</fullName>
    </submittedName>
</protein>
<dbReference type="GO" id="GO:0036297">
    <property type="term" value="P:interstrand cross-link repair"/>
    <property type="evidence" value="ECO:0007669"/>
    <property type="project" value="InterPro"/>
</dbReference>
<accession>A0A6P8WZS1</accession>
<dbReference type="PANTHER" id="PTHR16047:SF7">
    <property type="entry name" value="E3 UBIQUITIN-PROTEIN LIGASE RFWD3"/>
    <property type="match status" value="1"/>
</dbReference>
<evidence type="ECO:0000256" key="3">
    <source>
        <dbReference type="PROSITE-ProRule" id="PRU00175"/>
    </source>
</evidence>
<keyword evidence="4" id="KW-0175">Coiled coil</keyword>
<keyword evidence="6" id="KW-1185">Reference proteome</keyword>
<dbReference type="GO" id="GO:0008270">
    <property type="term" value="F:zinc ion binding"/>
    <property type="evidence" value="ECO:0007669"/>
    <property type="project" value="UniProtKB-KW"/>
</dbReference>
<dbReference type="SUPFAM" id="SSF57850">
    <property type="entry name" value="RING/U-box"/>
    <property type="match status" value="1"/>
</dbReference>
<dbReference type="GO" id="GO:0005634">
    <property type="term" value="C:nucleus"/>
    <property type="evidence" value="ECO:0007669"/>
    <property type="project" value="InterPro"/>
</dbReference>
<dbReference type="OrthoDB" id="5600418at2759"/>